<reference evidence="1 2" key="1">
    <citation type="submission" date="2020-08" db="EMBL/GenBank/DDBJ databases">
        <title>Genomic Encyclopedia of Type Strains, Phase IV (KMG-IV): sequencing the most valuable type-strain genomes for metagenomic binning, comparative biology and taxonomic classification.</title>
        <authorList>
            <person name="Goeker M."/>
        </authorList>
    </citation>
    <scope>NUCLEOTIDE SEQUENCE [LARGE SCALE GENOMIC DNA]</scope>
    <source>
        <strain evidence="1 2">DSM 25622</strain>
    </source>
</reference>
<evidence type="ECO:0000313" key="2">
    <source>
        <dbReference type="Proteomes" id="UP000580654"/>
    </source>
</evidence>
<evidence type="ECO:0000313" key="1">
    <source>
        <dbReference type="EMBL" id="MBB5693527.1"/>
    </source>
</evidence>
<proteinExistence type="predicted"/>
<dbReference type="AlphaFoldDB" id="A0A840YAY2"/>
<dbReference type="EMBL" id="JACIJD010000006">
    <property type="protein sequence ID" value="MBB5693527.1"/>
    <property type="molecule type" value="Genomic_DNA"/>
</dbReference>
<accession>A0A840YAY2</accession>
<dbReference type="Proteomes" id="UP000580654">
    <property type="component" value="Unassembled WGS sequence"/>
</dbReference>
<organism evidence="1 2">
    <name type="scientific">Muricoccus pecuniae</name>
    <dbReference type="NCBI Taxonomy" id="693023"/>
    <lineage>
        <taxon>Bacteria</taxon>
        <taxon>Pseudomonadati</taxon>
        <taxon>Pseudomonadota</taxon>
        <taxon>Alphaproteobacteria</taxon>
        <taxon>Acetobacterales</taxon>
        <taxon>Roseomonadaceae</taxon>
        <taxon>Muricoccus</taxon>
    </lineage>
</organism>
<protein>
    <submittedName>
        <fullName evidence="1">Uncharacterized protein</fullName>
    </submittedName>
</protein>
<keyword evidence="2" id="KW-1185">Reference proteome</keyword>
<comment type="caution">
    <text evidence="1">The sequence shown here is derived from an EMBL/GenBank/DDBJ whole genome shotgun (WGS) entry which is preliminary data.</text>
</comment>
<dbReference type="RefSeq" id="WP_184515884.1">
    <property type="nucleotide sequence ID" value="NZ_JACIJD010000006.1"/>
</dbReference>
<gene>
    <name evidence="1" type="ORF">FHS87_001560</name>
</gene>
<name>A0A840YAY2_9PROT</name>
<sequence>MIDQAVRNTAKDVKAARAMTQDDEIAARLAELLDDPLPPDWRDPRVTAARQAHLYAVSFLAGEAALDAMARHLEWHVLEQPADLADPVLERLFAELAALARAMGKYTHETQRDDAMGIVHEAMEQSAGATVAAFIIGIIKRLRAAA</sequence>